<gene>
    <name evidence="2" type="ORF">SAMN05216456_2833</name>
</gene>
<reference evidence="2 3" key="1">
    <citation type="submission" date="2016-10" db="EMBL/GenBank/DDBJ databases">
        <authorList>
            <person name="de Groot N.N."/>
        </authorList>
    </citation>
    <scope>NUCLEOTIDE SEQUENCE [LARGE SCALE GENOMIC DNA]</scope>
    <source>
        <strain evidence="2 3">IPL20</strain>
    </source>
</reference>
<dbReference type="Proteomes" id="UP000199074">
    <property type="component" value="Unassembled WGS sequence"/>
</dbReference>
<dbReference type="AlphaFoldDB" id="A0A1I7NRF4"/>
<accession>A0A1I7NRF4</accession>
<feature type="region of interest" description="Disordered" evidence="1">
    <location>
        <begin position="52"/>
        <end position="107"/>
    </location>
</feature>
<evidence type="ECO:0000256" key="1">
    <source>
        <dbReference type="SAM" id="MobiDB-lite"/>
    </source>
</evidence>
<keyword evidence="3" id="KW-1185">Reference proteome</keyword>
<dbReference type="EMBL" id="FPCK01000003">
    <property type="protein sequence ID" value="SFV37264.1"/>
    <property type="molecule type" value="Genomic_DNA"/>
</dbReference>
<proteinExistence type="predicted"/>
<organism evidence="2 3">
    <name type="scientific">Devosia crocina</name>
    <dbReference type="NCBI Taxonomy" id="429728"/>
    <lineage>
        <taxon>Bacteria</taxon>
        <taxon>Pseudomonadati</taxon>
        <taxon>Pseudomonadota</taxon>
        <taxon>Alphaproteobacteria</taxon>
        <taxon>Hyphomicrobiales</taxon>
        <taxon>Devosiaceae</taxon>
        <taxon>Devosia</taxon>
    </lineage>
</organism>
<protein>
    <submittedName>
        <fullName evidence="2">Uncharacterized protein</fullName>
    </submittedName>
</protein>
<evidence type="ECO:0000313" key="3">
    <source>
        <dbReference type="Proteomes" id="UP000199074"/>
    </source>
</evidence>
<sequence length="107" mass="10936">MGVFPNDIPSRAVTTGLIPVVHAAPRHAVDRRDKPGNDGAFGMSVFSDTRRGMFLSSSGRGGSGKARVGEGDAATLAEASPSSAPAGHLLPEGEKNKRAPAALESVQ</sequence>
<evidence type="ECO:0000313" key="2">
    <source>
        <dbReference type="EMBL" id="SFV37264.1"/>
    </source>
</evidence>
<name>A0A1I7NRF4_9HYPH</name>
<dbReference type="STRING" id="429728.SAMN05216456_2833"/>